<dbReference type="EMBL" id="CAKOGP040000291">
    <property type="protein sequence ID" value="CAJ1933682.1"/>
    <property type="molecule type" value="Genomic_DNA"/>
</dbReference>
<proteinExistence type="predicted"/>
<name>A0AAD2CQJ9_9STRA</name>
<dbReference type="SUPFAM" id="SSF48452">
    <property type="entry name" value="TPR-like"/>
    <property type="match status" value="2"/>
</dbReference>
<keyword evidence="1" id="KW-0677">Repeat</keyword>
<dbReference type="Gene3D" id="1.25.40.10">
    <property type="entry name" value="Tetratricopeptide repeat domain"/>
    <property type="match status" value="2"/>
</dbReference>
<evidence type="ECO:0000313" key="4">
    <source>
        <dbReference type="EMBL" id="CAJ1933682.1"/>
    </source>
</evidence>
<evidence type="ECO:0008006" key="6">
    <source>
        <dbReference type="Google" id="ProtNLM"/>
    </source>
</evidence>
<feature type="repeat" description="TPR" evidence="3">
    <location>
        <begin position="94"/>
        <end position="127"/>
    </location>
</feature>
<reference evidence="4" key="1">
    <citation type="submission" date="2023-08" db="EMBL/GenBank/DDBJ databases">
        <authorList>
            <person name="Audoor S."/>
            <person name="Bilcke G."/>
        </authorList>
    </citation>
    <scope>NUCLEOTIDE SEQUENCE</scope>
</reference>
<dbReference type="Pfam" id="PF13424">
    <property type="entry name" value="TPR_12"/>
    <property type="match status" value="1"/>
</dbReference>
<dbReference type="Pfam" id="PF13374">
    <property type="entry name" value="TPR_10"/>
    <property type="match status" value="2"/>
</dbReference>
<organism evidence="4 5">
    <name type="scientific">Cylindrotheca closterium</name>
    <dbReference type="NCBI Taxonomy" id="2856"/>
    <lineage>
        <taxon>Eukaryota</taxon>
        <taxon>Sar</taxon>
        <taxon>Stramenopiles</taxon>
        <taxon>Ochrophyta</taxon>
        <taxon>Bacillariophyta</taxon>
        <taxon>Bacillariophyceae</taxon>
        <taxon>Bacillariophycidae</taxon>
        <taxon>Bacillariales</taxon>
        <taxon>Bacillariaceae</taxon>
        <taxon>Cylindrotheca</taxon>
    </lineage>
</organism>
<evidence type="ECO:0000256" key="1">
    <source>
        <dbReference type="ARBA" id="ARBA00022737"/>
    </source>
</evidence>
<accession>A0AAD2CQJ9</accession>
<dbReference type="PANTHER" id="PTHR45641:SF1">
    <property type="entry name" value="AAA+ ATPASE DOMAIN-CONTAINING PROTEIN"/>
    <property type="match status" value="1"/>
</dbReference>
<evidence type="ECO:0000313" key="5">
    <source>
        <dbReference type="Proteomes" id="UP001295423"/>
    </source>
</evidence>
<protein>
    <recommendedName>
        <fullName evidence="6">Kinesin light chain</fullName>
    </recommendedName>
</protein>
<dbReference type="Proteomes" id="UP001295423">
    <property type="component" value="Unassembled WGS sequence"/>
</dbReference>
<feature type="repeat" description="TPR" evidence="3">
    <location>
        <begin position="268"/>
        <end position="301"/>
    </location>
</feature>
<comment type="caution">
    <text evidence="4">The sequence shown here is derived from an EMBL/GenBank/DDBJ whole genome shotgun (WGS) entry which is preliminary data.</text>
</comment>
<dbReference type="InterPro" id="IPR011990">
    <property type="entry name" value="TPR-like_helical_dom_sf"/>
</dbReference>
<keyword evidence="5" id="KW-1185">Reference proteome</keyword>
<dbReference type="AlphaFoldDB" id="A0AAD2CQJ9"/>
<dbReference type="SMART" id="SM00028">
    <property type="entry name" value="TPR"/>
    <property type="match status" value="5"/>
</dbReference>
<dbReference type="InterPro" id="IPR019734">
    <property type="entry name" value="TPR_rpt"/>
</dbReference>
<dbReference type="PANTHER" id="PTHR45641">
    <property type="entry name" value="TETRATRICOPEPTIDE REPEAT PROTEIN (AFU_ORTHOLOGUE AFUA_6G03870)"/>
    <property type="match status" value="1"/>
</dbReference>
<evidence type="ECO:0000256" key="3">
    <source>
        <dbReference type="PROSITE-ProRule" id="PRU00339"/>
    </source>
</evidence>
<gene>
    <name evidence="4" type="ORF">CYCCA115_LOCUS3413</name>
</gene>
<evidence type="ECO:0000256" key="2">
    <source>
        <dbReference type="ARBA" id="ARBA00022803"/>
    </source>
</evidence>
<sequence length="382" mass="43328">MEENEQDSVEELIRQAHLYYYKEGNFQKAKEIFDSVLEIKTKELGEDDPDVACTLYLIGFLLTLENHDNEALEQFERALEIQLKILGEKHKDTAKTYQMIGEVYGSLGNFDKAEEMLHKAVDIKLDILPNDDHFEGTKGLYQSLANLLKKQGKFSETVKIYKSQLATLLKKHGECHSDVVEVYAKIAELLRIQHRPDDALQMIGKSIDLCFRLLREQGNCDNQLLTELIDSKADTAMALKNFEAATRGLSLSLKIQIVEFGEMHRFTALAYQRLGVVYAQRDMTEDALLSFEKAIGILRNVFGNDHPETKNAVLHHGLTTAKACENVSALKLDQGLLQDAIDLSAGALKILRRDLDEDHATTKRRMEAHRSLLKLLLENRGN</sequence>
<dbReference type="PROSITE" id="PS50005">
    <property type="entry name" value="TPR"/>
    <property type="match status" value="2"/>
</dbReference>
<keyword evidence="2 3" id="KW-0802">TPR repeat</keyword>